<dbReference type="SUPFAM" id="SSF53041">
    <property type="entry name" value="Resolvase-like"/>
    <property type="match status" value="1"/>
</dbReference>
<evidence type="ECO:0000256" key="5">
    <source>
        <dbReference type="PIRSR" id="PIRSR606118-50"/>
    </source>
</evidence>
<dbReference type="InterPro" id="IPR036162">
    <property type="entry name" value="Resolvase-like_N_sf"/>
</dbReference>
<reference evidence="8 9" key="1">
    <citation type="submission" date="2020-08" db="EMBL/GenBank/DDBJ databases">
        <title>Sequencing the genomes of 1000 actinobacteria strains.</title>
        <authorList>
            <person name="Klenk H.-P."/>
        </authorList>
    </citation>
    <scope>NUCLEOTIDE SEQUENCE [LARGE SCALE GENOMIC DNA]</scope>
    <source>
        <strain evidence="8 9">DSM 45298</strain>
    </source>
</reference>
<dbReference type="Pfam" id="PF00239">
    <property type="entry name" value="Resolvase"/>
    <property type="match status" value="1"/>
</dbReference>
<dbReference type="Gene3D" id="3.40.50.1390">
    <property type="entry name" value="Resolvase, N-terminal catalytic domain"/>
    <property type="match status" value="1"/>
</dbReference>
<keyword evidence="3" id="KW-0238">DNA-binding</keyword>
<dbReference type="InterPro" id="IPR009057">
    <property type="entry name" value="Homeodomain-like_sf"/>
</dbReference>
<evidence type="ECO:0000259" key="7">
    <source>
        <dbReference type="PROSITE" id="PS51736"/>
    </source>
</evidence>
<dbReference type="PROSITE" id="PS51736">
    <property type="entry name" value="RECOMBINASES_3"/>
    <property type="match status" value="1"/>
</dbReference>
<dbReference type="SUPFAM" id="SSF46689">
    <property type="entry name" value="Homeodomain-like"/>
    <property type="match status" value="1"/>
</dbReference>
<dbReference type="PANTHER" id="PTHR30461:SF2">
    <property type="entry name" value="SERINE RECOMBINASE PINE-RELATED"/>
    <property type="match status" value="1"/>
</dbReference>
<dbReference type="CDD" id="cd03768">
    <property type="entry name" value="SR_ResInv"/>
    <property type="match status" value="1"/>
</dbReference>
<protein>
    <submittedName>
        <fullName evidence="8">DNA invertase Pin-like site-specific DNA recombinase</fullName>
    </submittedName>
</protein>
<comment type="caution">
    <text evidence="8">The sequence shown here is derived from an EMBL/GenBank/DDBJ whole genome shotgun (WGS) entry which is preliminary data.</text>
</comment>
<evidence type="ECO:0000256" key="6">
    <source>
        <dbReference type="PROSITE-ProRule" id="PRU10137"/>
    </source>
</evidence>
<dbReference type="PROSITE" id="PS00397">
    <property type="entry name" value="RECOMBINASES_1"/>
    <property type="match status" value="1"/>
</dbReference>
<proteinExistence type="inferred from homology"/>
<feature type="active site" description="O-(5'-phospho-DNA)-serine intermediate" evidence="5 6">
    <location>
        <position position="11"/>
    </location>
</feature>
<dbReference type="EMBL" id="JACIFP010000001">
    <property type="protein sequence ID" value="MBB4134796.1"/>
    <property type="molecule type" value="Genomic_DNA"/>
</dbReference>
<gene>
    <name evidence="8" type="ORF">BKA16_001348</name>
</gene>
<evidence type="ECO:0000256" key="1">
    <source>
        <dbReference type="ARBA" id="ARBA00009913"/>
    </source>
</evidence>
<keyword evidence="2" id="KW-0229">DNA integration</keyword>
<dbReference type="PANTHER" id="PTHR30461">
    <property type="entry name" value="DNA-INVERTASE FROM LAMBDOID PROPHAGE"/>
    <property type="match status" value="1"/>
</dbReference>
<evidence type="ECO:0000313" key="8">
    <source>
        <dbReference type="EMBL" id="MBB4134796.1"/>
    </source>
</evidence>
<dbReference type="CDD" id="cd00569">
    <property type="entry name" value="HTH_Hin_like"/>
    <property type="match status" value="1"/>
</dbReference>
<feature type="domain" description="Resolvase/invertase-type recombinase catalytic" evidence="7">
    <location>
        <begin position="3"/>
        <end position="136"/>
    </location>
</feature>
<dbReference type="Proteomes" id="UP000551501">
    <property type="component" value="Unassembled WGS sequence"/>
</dbReference>
<evidence type="ECO:0000256" key="4">
    <source>
        <dbReference type="ARBA" id="ARBA00023172"/>
    </source>
</evidence>
<dbReference type="InterPro" id="IPR006119">
    <property type="entry name" value="Resolv_N"/>
</dbReference>
<dbReference type="GO" id="GO:0003677">
    <property type="term" value="F:DNA binding"/>
    <property type="evidence" value="ECO:0007669"/>
    <property type="project" value="UniProtKB-KW"/>
</dbReference>
<dbReference type="GO" id="GO:0000150">
    <property type="term" value="F:DNA strand exchange activity"/>
    <property type="evidence" value="ECO:0007669"/>
    <property type="project" value="InterPro"/>
</dbReference>
<accession>A0A840EYE0</accession>
<keyword evidence="4" id="KW-0233">DNA recombination</keyword>
<dbReference type="SMART" id="SM00857">
    <property type="entry name" value="Resolvase"/>
    <property type="match status" value="1"/>
</dbReference>
<dbReference type="InterPro" id="IPR050639">
    <property type="entry name" value="SSR_resolvase"/>
</dbReference>
<organism evidence="8 9">
    <name type="scientific">Gordonia humi</name>
    <dbReference type="NCBI Taxonomy" id="686429"/>
    <lineage>
        <taxon>Bacteria</taxon>
        <taxon>Bacillati</taxon>
        <taxon>Actinomycetota</taxon>
        <taxon>Actinomycetes</taxon>
        <taxon>Mycobacteriales</taxon>
        <taxon>Gordoniaceae</taxon>
        <taxon>Gordonia</taxon>
    </lineage>
</organism>
<name>A0A840EYE0_9ACTN</name>
<dbReference type="InterPro" id="IPR006118">
    <property type="entry name" value="Recombinase_CS"/>
</dbReference>
<evidence type="ECO:0000256" key="3">
    <source>
        <dbReference type="ARBA" id="ARBA00023125"/>
    </source>
</evidence>
<dbReference type="Gene3D" id="1.10.10.60">
    <property type="entry name" value="Homeodomain-like"/>
    <property type="match status" value="1"/>
</dbReference>
<sequence>MSKNVGYARVSTKKQTTEQQIAALEKSGCAPIFAEKMSGKRNDRPELTKALAELEAGDVLTVWKIDRLGRDALQMLSTIKELKERGIVVRSLTEGLDSGTDTGQMVIGILSLVAEYEVSLKAERAEAKRALIRKRGGNLGGAPKKFDAEQTAAIRRAHASGETVAGLARVHGVSRPTIYRMLEGQK</sequence>
<keyword evidence="9" id="KW-1185">Reference proteome</keyword>
<comment type="similarity">
    <text evidence="1">Belongs to the site-specific recombinase resolvase family.</text>
</comment>
<evidence type="ECO:0000256" key="2">
    <source>
        <dbReference type="ARBA" id="ARBA00022908"/>
    </source>
</evidence>
<evidence type="ECO:0000313" key="9">
    <source>
        <dbReference type="Proteomes" id="UP000551501"/>
    </source>
</evidence>
<dbReference type="AlphaFoldDB" id="A0A840EYE0"/>
<dbReference type="RefSeq" id="WP_183369914.1">
    <property type="nucleotide sequence ID" value="NZ_BAABHL010000037.1"/>
</dbReference>
<dbReference type="GO" id="GO:0015074">
    <property type="term" value="P:DNA integration"/>
    <property type="evidence" value="ECO:0007669"/>
    <property type="project" value="UniProtKB-KW"/>
</dbReference>